<feature type="region of interest" description="Disordered" evidence="1">
    <location>
        <begin position="136"/>
        <end position="196"/>
    </location>
</feature>
<dbReference type="STRING" id="27835.A0A158QWR4"/>
<sequence>MLAFIVSLLILSAHASVIERKELVIKNGDSQIVDETVKTNPRSFDYDFADDLVHKADRFDLYDELLNQLPNYNLYKRGQDRGTTMVPVVTRQWDTWFTQVATKNDFELKTTTPRSAPQRKISNDFFKKASENTDSKHSEVFDGKSTSPLAAAHKPLSSSSFKTDVESKSNAVSAASGQVSTPTRVSSPPWRPFSPSATSVVTALSSTASPTTTTALKKKVFTFLKKKSEERSSSSEDKTHSAQTLTAVLATNKKSLPQRLGSSEKNRETSPHSNVSQVLAGGTIISTTTASSTTAPTLGKTTTQAQLISSTTIGTSTSKIAVEPLDLGTPSGFRKTSKHSKASSNGLRRLQNQQGPVLPSLRGTVAPKPIAIQLEARPYRGPTFNCRVLNPFTDGVASPKHDSSCNMKVPGMSSDGSCRCFYQASRRDENGCALGFVYACKPLSNKSVVV</sequence>
<dbReference type="EMBL" id="UYSL01019754">
    <property type="protein sequence ID" value="VDL69281.1"/>
    <property type="molecule type" value="Genomic_DNA"/>
</dbReference>
<keyword evidence="4" id="KW-1185">Reference proteome</keyword>
<dbReference type="AlphaFoldDB" id="A0A158QWR4"/>
<reference evidence="5" key="1">
    <citation type="submission" date="2016-04" db="UniProtKB">
        <authorList>
            <consortium name="WormBaseParasite"/>
        </authorList>
    </citation>
    <scope>IDENTIFICATION</scope>
</reference>
<evidence type="ECO:0000256" key="2">
    <source>
        <dbReference type="SAM" id="SignalP"/>
    </source>
</evidence>
<feature type="region of interest" description="Disordered" evidence="1">
    <location>
        <begin position="250"/>
        <end position="279"/>
    </location>
</feature>
<feature type="compositionally biased region" description="Polar residues" evidence="1">
    <location>
        <begin position="156"/>
        <end position="186"/>
    </location>
</feature>
<proteinExistence type="predicted"/>
<feature type="signal peptide" evidence="2">
    <location>
        <begin position="1"/>
        <end position="15"/>
    </location>
</feature>
<evidence type="ECO:0000256" key="1">
    <source>
        <dbReference type="SAM" id="MobiDB-lite"/>
    </source>
</evidence>
<organism evidence="5">
    <name type="scientific">Nippostrongylus brasiliensis</name>
    <name type="common">Rat hookworm</name>
    <dbReference type="NCBI Taxonomy" id="27835"/>
    <lineage>
        <taxon>Eukaryota</taxon>
        <taxon>Metazoa</taxon>
        <taxon>Ecdysozoa</taxon>
        <taxon>Nematoda</taxon>
        <taxon>Chromadorea</taxon>
        <taxon>Rhabditida</taxon>
        <taxon>Rhabditina</taxon>
        <taxon>Rhabditomorpha</taxon>
        <taxon>Strongyloidea</taxon>
        <taxon>Heligmosomidae</taxon>
        <taxon>Nippostrongylus</taxon>
    </lineage>
</organism>
<dbReference type="WBParaSite" id="NBR_0000569101-mRNA-1">
    <property type="protein sequence ID" value="NBR_0000569101-mRNA-1"/>
    <property type="gene ID" value="NBR_0000569101"/>
</dbReference>
<evidence type="ECO:0000313" key="3">
    <source>
        <dbReference type="EMBL" id="VDL69281.1"/>
    </source>
</evidence>
<feature type="region of interest" description="Disordered" evidence="1">
    <location>
        <begin position="327"/>
        <end position="346"/>
    </location>
</feature>
<dbReference type="OMA" id="PTYNCRV"/>
<name>A0A158QWR4_NIPBR</name>
<feature type="chain" id="PRO_5043135661" evidence="2">
    <location>
        <begin position="16"/>
        <end position="450"/>
    </location>
</feature>
<evidence type="ECO:0000313" key="5">
    <source>
        <dbReference type="WBParaSite" id="NBR_0000569101-mRNA-1"/>
    </source>
</evidence>
<gene>
    <name evidence="3" type="ORF">NBR_LOCUS5692</name>
</gene>
<feature type="compositionally biased region" description="Polar residues" evidence="1">
    <location>
        <begin position="252"/>
        <end position="261"/>
    </location>
</feature>
<protein>
    <submittedName>
        <fullName evidence="5">Secreted protein</fullName>
    </submittedName>
</protein>
<dbReference type="Proteomes" id="UP000271162">
    <property type="component" value="Unassembled WGS sequence"/>
</dbReference>
<reference evidence="3 4" key="2">
    <citation type="submission" date="2018-11" db="EMBL/GenBank/DDBJ databases">
        <authorList>
            <consortium name="Pathogen Informatics"/>
        </authorList>
    </citation>
    <scope>NUCLEOTIDE SEQUENCE [LARGE SCALE GENOMIC DNA]</scope>
</reference>
<accession>A0A158QWR4</accession>
<keyword evidence="2" id="KW-0732">Signal</keyword>
<feature type="region of interest" description="Disordered" evidence="1">
    <location>
        <begin position="110"/>
        <end position="129"/>
    </location>
</feature>
<evidence type="ECO:0000313" key="4">
    <source>
        <dbReference type="Proteomes" id="UP000271162"/>
    </source>
</evidence>